<feature type="transmembrane region" description="Helical" evidence="6">
    <location>
        <begin position="375"/>
        <end position="400"/>
    </location>
</feature>
<dbReference type="Pfam" id="PF13520">
    <property type="entry name" value="AA_permease_2"/>
    <property type="match status" value="1"/>
</dbReference>
<comment type="subcellular location">
    <subcellularLocation>
        <location evidence="1">Membrane</location>
        <topology evidence="1">Multi-pass membrane protein</topology>
    </subcellularLocation>
</comment>
<feature type="transmembrane region" description="Helical" evidence="6">
    <location>
        <begin position="286"/>
        <end position="305"/>
    </location>
</feature>
<protein>
    <recommendedName>
        <fullName evidence="7">Cationic amino acid transporter C-terminal domain-containing protein</fullName>
    </recommendedName>
</protein>
<keyword evidence="4 6" id="KW-1133">Transmembrane helix</keyword>
<evidence type="ECO:0000259" key="7">
    <source>
        <dbReference type="Pfam" id="PF13906"/>
    </source>
</evidence>
<feature type="transmembrane region" description="Helical" evidence="6">
    <location>
        <begin position="208"/>
        <end position="227"/>
    </location>
</feature>
<dbReference type="PANTHER" id="PTHR43243:SF41">
    <property type="entry name" value="CATIONIC AMINO ACID TRANSPORTER 7, CHLOROPLASTIC"/>
    <property type="match status" value="1"/>
</dbReference>
<feature type="transmembrane region" description="Helical" evidence="6">
    <location>
        <begin position="234"/>
        <end position="255"/>
    </location>
</feature>
<comment type="similarity">
    <text evidence="2">Belongs to the amino acid-polyamine-organocation (APC) superfamily. Cationic amino acid transporter (CAT) (TC 2.A.3.3) family.</text>
</comment>
<dbReference type="EMBL" id="OZ019905">
    <property type="protein sequence ID" value="CAK9201574.1"/>
    <property type="molecule type" value="Genomic_DNA"/>
</dbReference>
<feature type="transmembrane region" description="Helical" evidence="6">
    <location>
        <begin position="592"/>
        <end position="612"/>
    </location>
</feature>
<keyword evidence="5 6" id="KW-0472">Membrane</keyword>
<dbReference type="Proteomes" id="UP001497512">
    <property type="component" value="Chromosome 13"/>
</dbReference>
<keyword evidence="3 6" id="KW-0812">Transmembrane</keyword>
<evidence type="ECO:0000256" key="4">
    <source>
        <dbReference type="ARBA" id="ARBA00022989"/>
    </source>
</evidence>
<dbReference type="Gene3D" id="1.20.1740.10">
    <property type="entry name" value="Amino acid/polyamine transporter I"/>
    <property type="match status" value="1"/>
</dbReference>
<feature type="transmembrane region" description="Helical" evidence="6">
    <location>
        <begin position="565"/>
        <end position="586"/>
    </location>
</feature>
<reference evidence="8" key="1">
    <citation type="submission" date="2024-02" db="EMBL/GenBank/DDBJ databases">
        <authorList>
            <consortium name="ELIXIR-Norway"/>
            <consortium name="Elixir Norway"/>
        </authorList>
    </citation>
    <scope>NUCLEOTIDE SEQUENCE</scope>
</reference>
<feature type="domain" description="Cationic amino acid transporter C-terminal" evidence="7">
    <location>
        <begin position="565"/>
        <end position="614"/>
    </location>
</feature>
<dbReference type="Pfam" id="PF13906">
    <property type="entry name" value="AA_permease_C"/>
    <property type="match status" value="1"/>
</dbReference>
<evidence type="ECO:0000256" key="5">
    <source>
        <dbReference type="ARBA" id="ARBA00023136"/>
    </source>
</evidence>
<name>A0ABP0TP84_9BRYO</name>
<evidence type="ECO:0000313" key="9">
    <source>
        <dbReference type="Proteomes" id="UP001497512"/>
    </source>
</evidence>
<evidence type="ECO:0000256" key="2">
    <source>
        <dbReference type="ARBA" id="ARBA00008572"/>
    </source>
</evidence>
<evidence type="ECO:0000256" key="3">
    <source>
        <dbReference type="ARBA" id="ARBA00022692"/>
    </source>
</evidence>
<feature type="transmembrane region" description="Helical" evidence="6">
    <location>
        <begin position="78"/>
        <end position="97"/>
    </location>
</feature>
<feature type="transmembrane region" description="Helical" evidence="6">
    <location>
        <begin position="109"/>
        <end position="129"/>
    </location>
</feature>
<dbReference type="InterPro" id="IPR029485">
    <property type="entry name" value="CAT_C"/>
</dbReference>
<evidence type="ECO:0000256" key="6">
    <source>
        <dbReference type="SAM" id="Phobius"/>
    </source>
</evidence>
<proteinExistence type="inferred from homology"/>
<keyword evidence="9" id="KW-1185">Reference proteome</keyword>
<feature type="transmembrane region" description="Helical" evidence="6">
    <location>
        <begin position="478"/>
        <end position="498"/>
    </location>
</feature>
<organism evidence="8 9">
    <name type="scientific">Sphagnum troendelagicum</name>
    <dbReference type="NCBI Taxonomy" id="128251"/>
    <lineage>
        <taxon>Eukaryota</taxon>
        <taxon>Viridiplantae</taxon>
        <taxon>Streptophyta</taxon>
        <taxon>Embryophyta</taxon>
        <taxon>Bryophyta</taxon>
        <taxon>Sphagnophytina</taxon>
        <taxon>Sphagnopsida</taxon>
        <taxon>Sphagnales</taxon>
        <taxon>Sphagnaceae</taxon>
        <taxon>Sphagnum</taxon>
    </lineage>
</organism>
<accession>A0ABP0TP84</accession>
<dbReference type="PANTHER" id="PTHR43243">
    <property type="entry name" value="INNER MEMBRANE TRANSPORTER YGJI-RELATED"/>
    <property type="match status" value="1"/>
</dbReference>
<feature type="transmembrane region" description="Helical" evidence="6">
    <location>
        <begin position="445"/>
        <end position="466"/>
    </location>
</feature>
<feature type="transmembrane region" description="Helical" evidence="6">
    <location>
        <begin position="326"/>
        <end position="350"/>
    </location>
</feature>
<evidence type="ECO:0000256" key="1">
    <source>
        <dbReference type="ARBA" id="ARBA00004141"/>
    </source>
</evidence>
<evidence type="ECO:0000313" key="8">
    <source>
        <dbReference type="EMBL" id="CAK9201574.1"/>
    </source>
</evidence>
<dbReference type="InterPro" id="IPR002293">
    <property type="entry name" value="AA/rel_permease1"/>
</dbReference>
<gene>
    <name evidence="8" type="ORF">CSSPTR1EN2_LOCUS5975</name>
</gene>
<sequence length="720" mass="77635">MNTALPFHNVQAFVHQATFASEAVELHLMMNLLPYYGRALLQTPGRVWRRACAVSTVTDEMTEVKARSGAEMDRKLQWWDVIALGVGGMMGAGIFVSTGTAARDHAGPAVVLSYLVAGISALLSAFCYTEFAVEMPVAGGAFSYLQITFGEFAAYMTGANLVMEYLLSNAAVARSFTSYAATAVGVLQPDAWRVEIKSLSPPGEYTHHLDFVAVAVVVALTFCLCFSTKNSSTFNLVMTILHLVFVLFIIVAGFIKGNLKNLTNIAAAVSPAAMEPSISATGFAPFGVRGVFNGAAIVYFSYIGYDAVSTTAEEVKNPAKDMPIGVSGSVILVTILYCFIALALCMLQPYNMIDAGAPFSTAFQQFAGWDWASKLIGAGASLGILTSLLVAMLGQARYLCVLGRARVVPYCFATVSPFTNTPVNATIFLGTCTALIAFFTDLQVLLNLVSIGTLFVFYMVANALIYRRHVVVGKTSPVPTLAYLTALTALATCFVILWQSMMPGGGDDDDHHQLLQSPITSSSSSSSSSSCNRAYFLLAACAGLSILITGVFWWKVPSVHKGKEWTVPCMPWIAAASISLNVFLLGSVDRDSYVQFAIWTSLAIAFYFFYGVHSTHDATVRGLDLVELTNPAGYHSRCSMISLVVPMIQVSEDGTVDTNWTGLKNSSAAKSLTELPVIYNSIPDPELSPNTAALTDQLKQLQADEADEYWIEVKPDRRKK</sequence>
<feature type="transmembrane region" description="Helical" evidence="6">
    <location>
        <begin position="534"/>
        <end position="553"/>
    </location>
</feature>